<feature type="chain" id="PRO_5001491564" description="Secreted protein" evidence="1">
    <location>
        <begin position="27"/>
        <end position="105"/>
    </location>
</feature>
<reference evidence="3" key="1">
    <citation type="journal article" date="2015" name="Nat. Genet.">
        <title>The genome and transcriptome of the zoonotic hookworm Ancylostoma ceylanicum identify infection-specific gene families.</title>
        <authorList>
            <person name="Schwarz E.M."/>
            <person name="Hu Y."/>
            <person name="Antoshechkin I."/>
            <person name="Miller M.M."/>
            <person name="Sternberg P.W."/>
            <person name="Aroian R.V."/>
        </authorList>
    </citation>
    <scope>NUCLEOTIDE SEQUENCE</scope>
    <source>
        <strain evidence="3">HY135</strain>
    </source>
</reference>
<gene>
    <name evidence="2" type="primary">Acey_s0548.g3286</name>
    <name evidence="2" type="ORF">Y032_0548g3286</name>
</gene>
<feature type="signal peptide" evidence="1">
    <location>
        <begin position="1"/>
        <end position="26"/>
    </location>
</feature>
<keyword evidence="3" id="KW-1185">Reference proteome</keyword>
<dbReference type="EMBL" id="JARK01000148">
    <property type="protein sequence ID" value="EYC41996.1"/>
    <property type="molecule type" value="Genomic_DNA"/>
</dbReference>
<accession>A0A016WQW9</accession>
<evidence type="ECO:0000313" key="3">
    <source>
        <dbReference type="Proteomes" id="UP000024635"/>
    </source>
</evidence>
<name>A0A016WQW9_9BILA</name>
<sequence length="105" mass="11595">MLVFDARASIWIGLAALLTQLRRTCPRKNIEDQTKLTYQRSYPHHSTFVAQKLSTGRLSIAENGENPKSAVARAGHHVRVQTTRSPAHSLASIAEERAADVSAFL</sequence>
<dbReference type="AlphaFoldDB" id="A0A016WQW9"/>
<evidence type="ECO:0008006" key="4">
    <source>
        <dbReference type="Google" id="ProtNLM"/>
    </source>
</evidence>
<dbReference type="Proteomes" id="UP000024635">
    <property type="component" value="Unassembled WGS sequence"/>
</dbReference>
<evidence type="ECO:0000313" key="2">
    <source>
        <dbReference type="EMBL" id="EYC41996.1"/>
    </source>
</evidence>
<keyword evidence="1" id="KW-0732">Signal</keyword>
<comment type="caution">
    <text evidence="2">The sequence shown here is derived from an EMBL/GenBank/DDBJ whole genome shotgun (WGS) entry which is preliminary data.</text>
</comment>
<proteinExistence type="predicted"/>
<organism evidence="2 3">
    <name type="scientific">Ancylostoma ceylanicum</name>
    <dbReference type="NCBI Taxonomy" id="53326"/>
    <lineage>
        <taxon>Eukaryota</taxon>
        <taxon>Metazoa</taxon>
        <taxon>Ecdysozoa</taxon>
        <taxon>Nematoda</taxon>
        <taxon>Chromadorea</taxon>
        <taxon>Rhabditida</taxon>
        <taxon>Rhabditina</taxon>
        <taxon>Rhabditomorpha</taxon>
        <taxon>Strongyloidea</taxon>
        <taxon>Ancylostomatidae</taxon>
        <taxon>Ancylostomatinae</taxon>
        <taxon>Ancylostoma</taxon>
    </lineage>
</organism>
<evidence type="ECO:0000256" key="1">
    <source>
        <dbReference type="SAM" id="SignalP"/>
    </source>
</evidence>
<protein>
    <recommendedName>
        <fullName evidence="4">Secreted protein</fullName>
    </recommendedName>
</protein>